<dbReference type="EMBL" id="FMUS01000037">
    <property type="protein sequence ID" value="SCZ07144.1"/>
    <property type="molecule type" value="Genomic_DNA"/>
</dbReference>
<dbReference type="AlphaFoldDB" id="A0A1G5L3J7"/>
<protein>
    <submittedName>
        <fullName evidence="2">Positive regulator of sigma(E), RseC/MucC</fullName>
    </submittedName>
</protein>
<dbReference type="OrthoDB" id="307768at2"/>
<dbReference type="PIRSF" id="PIRSF004923">
    <property type="entry name" value="RseC"/>
    <property type="match status" value="1"/>
</dbReference>
<keyword evidence="3" id="KW-1185">Reference proteome</keyword>
<reference evidence="2 3" key="1">
    <citation type="submission" date="2016-10" db="EMBL/GenBank/DDBJ databases">
        <authorList>
            <person name="de Groot N.N."/>
        </authorList>
    </citation>
    <scope>NUCLEOTIDE SEQUENCE [LARGE SCALE GENOMIC DNA]</scope>
    <source>
        <strain evidence="2 3">DSM 18978</strain>
    </source>
</reference>
<dbReference type="PANTHER" id="PTHR35867">
    <property type="entry name" value="PROTEIN RSEC"/>
    <property type="match status" value="1"/>
</dbReference>
<dbReference type="InterPro" id="IPR026268">
    <property type="entry name" value="RseC"/>
</dbReference>
<evidence type="ECO:0000313" key="2">
    <source>
        <dbReference type="EMBL" id="SCZ07144.1"/>
    </source>
</evidence>
<dbReference type="STRING" id="1120976.SAMN03080606_03998"/>
<proteinExistence type="predicted"/>
<sequence>MKQCGIVTEVNGDLAKVVMERHSSCGSCTACKMGREESKLEIEAINVAKAQKGQWVSVDMEHQDVLTAALIVYVIPLISLVLGIFIGNILVPDTLQYKDIAVAAIGFVLMALSFLVIKSKEGKIKASKKYQPVITAAFDERQEV</sequence>
<dbReference type="RefSeq" id="WP_091547222.1">
    <property type="nucleotide sequence ID" value="NZ_FMUS01000037.1"/>
</dbReference>
<gene>
    <name evidence="2" type="ORF">SAMN03080606_03998</name>
</gene>
<keyword evidence="1" id="KW-0812">Transmembrane</keyword>
<feature type="transmembrane region" description="Helical" evidence="1">
    <location>
        <begin position="97"/>
        <end position="117"/>
    </location>
</feature>
<accession>A0A1G5L3J7</accession>
<evidence type="ECO:0000256" key="1">
    <source>
        <dbReference type="SAM" id="Phobius"/>
    </source>
</evidence>
<keyword evidence="1" id="KW-1133">Transmembrane helix</keyword>
<dbReference type="InterPro" id="IPR007359">
    <property type="entry name" value="SigmaE_reg_RseC_MucC"/>
</dbReference>
<dbReference type="PANTHER" id="PTHR35867:SF1">
    <property type="entry name" value="PROTEIN RSEC"/>
    <property type="match status" value="1"/>
</dbReference>
<keyword evidence="1" id="KW-0472">Membrane</keyword>
<name>A0A1G5L3J7_9FIRM</name>
<dbReference type="Proteomes" id="UP000198636">
    <property type="component" value="Unassembled WGS sequence"/>
</dbReference>
<organism evidence="2 3">
    <name type="scientific">Alkaliphilus peptidifermentans DSM 18978</name>
    <dbReference type="NCBI Taxonomy" id="1120976"/>
    <lineage>
        <taxon>Bacteria</taxon>
        <taxon>Bacillati</taxon>
        <taxon>Bacillota</taxon>
        <taxon>Clostridia</taxon>
        <taxon>Peptostreptococcales</taxon>
        <taxon>Natronincolaceae</taxon>
        <taxon>Alkaliphilus</taxon>
    </lineage>
</organism>
<evidence type="ECO:0000313" key="3">
    <source>
        <dbReference type="Proteomes" id="UP000198636"/>
    </source>
</evidence>
<dbReference type="Pfam" id="PF04246">
    <property type="entry name" value="RseC_MucC"/>
    <property type="match status" value="1"/>
</dbReference>
<feature type="transmembrane region" description="Helical" evidence="1">
    <location>
        <begin position="70"/>
        <end position="91"/>
    </location>
</feature>